<dbReference type="InterPro" id="IPR020845">
    <property type="entry name" value="AMP-binding_CS"/>
</dbReference>
<feature type="domain" description="Carrier" evidence="5">
    <location>
        <begin position="2068"/>
        <end position="2143"/>
    </location>
</feature>
<proteinExistence type="predicted"/>
<dbReference type="PROSITE" id="PS00012">
    <property type="entry name" value="PHOSPHOPANTETHEINE"/>
    <property type="match status" value="2"/>
</dbReference>
<dbReference type="Gene3D" id="3.40.50.12780">
    <property type="entry name" value="N-terminal domain of ligase-like"/>
    <property type="match status" value="1"/>
</dbReference>
<dbReference type="Proteomes" id="UP001440984">
    <property type="component" value="Unassembled WGS sequence"/>
</dbReference>
<dbReference type="EMBL" id="JBDZYD010000004">
    <property type="protein sequence ID" value="MEQ0559642.1"/>
    <property type="molecule type" value="Genomic_DNA"/>
</dbReference>
<dbReference type="Pfam" id="PF13193">
    <property type="entry name" value="AMP-binding_C"/>
    <property type="match status" value="2"/>
</dbReference>
<dbReference type="SMART" id="SM00823">
    <property type="entry name" value="PKS_PP"/>
    <property type="match status" value="2"/>
</dbReference>
<protein>
    <submittedName>
        <fullName evidence="6">Amino acid adenylation domain-containing protein</fullName>
    </submittedName>
</protein>
<dbReference type="SUPFAM" id="SSF47336">
    <property type="entry name" value="ACP-like"/>
    <property type="match status" value="2"/>
</dbReference>
<evidence type="ECO:0000313" key="6">
    <source>
        <dbReference type="EMBL" id="MEQ0559642.1"/>
    </source>
</evidence>
<dbReference type="Gene3D" id="1.10.1200.10">
    <property type="entry name" value="ACP-like"/>
    <property type="match status" value="2"/>
</dbReference>
<dbReference type="CDD" id="cd05930">
    <property type="entry name" value="A_NRPS"/>
    <property type="match status" value="1"/>
</dbReference>
<dbReference type="Gene3D" id="2.30.38.10">
    <property type="entry name" value="Luciferase, Domain 3"/>
    <property type="match status" value="1"/>
</dbReference>
<keyword evidence="3" id="KW-0597">Phosphoprotein</keyword>
<dbReference type="Pfam" id="PF00550">
    <property type="entry name" value="PP-binding"/>
    <property type="match status" value="2"/>
</dbReference>
<feature type="compositionally biased region" description="Basic and acidic residues" evidence="4">
    <location>
        <begin position="1683"/>
        <end position="1695"/>
    </location>
</feature>
<keyword evidence="2" id="KW-0596">Phosphopantetheine</keyword>
<organism evidence="6 7">
    <name type="scientific">Amycolatopsis melonis</name>
    <dbReference type="NCBI Taxonomy" id="3156488"/>
    <lineage>
        <taxon>Bacteria</taxon>
        <taxon>Bacillati</taxon>
        <taxon>Actinomycetota</taxon>
        <taxon>Actinomycetes</taxon>
        <taxon>Pseudonocardiales</taxon>
        <taxon>Pseudonocardiaceae</taxon>
        <taxon>Amycolatopsis</taxon>
    </lineage>
</organism>
<dbReference type="PANTHER" id="PTHR45527">
    <property type="entry name" value="NONRIBOSOMAL PEPTIDE SYNTHETASE"/>
    <property type="match status" value="1"/>
</dbReference>
<evidence type="ECO:0000259" key="5">
    <source>
        <dbReference type="PROSITE" id="PS50075"/>
    </source>
</evidence>
<dbReference type="InterPro" id="IPR000873">
    <property type="entry name" value="AMP-dep_synth/lig_dom"/>
</dbReference>
<dbReference type="SUPFAM" id="SSF56801">
    <property type="entry name" value="Acetyl-CoA synthetase-like"/>
    <property type="match status" value="2"/>
</dbReference>
<dbReference type="Gene3D" id="3.40.50.980">
    <property type="match status" value="2"/>
</dbReference>
<dbReference type="Gene3D" id="3.30.559.30">
    <property type="entry name" value="Nonribosomal peptide synthetase, condensation domain"/>
    <property type="match status" value="3"/>
</dbReference>
<dbReference type="PROSITE" id="PS00455">
    <property type="entry name" value="AMP_BINDING"/>
    <property type="match status" value="2"/>
</dbReference>
<comment type="caution">
    <text evidence="6">The sequence shown here is derived from an EMBL/GenBank/DDBJ whole genome shotgun (WGS) entry which is preliminary data.</text>
</comment>
<evidence type="ECO:0000256" key="1">
    <source>
        <dbReference type="ARBA" id="ARBA00001957"/>
    </source>
</evidence>
<dbReference type="InterPro" id="IPR010071">
    <property type="entry name" value="AA_adenyl_dom"/>
</dbReference>
<reference evidence="6 7" key="1">
    <citation type="submission" date="2024-05" db="EMBL/GenBank/DDBJ databases">
        <authorList>
            <person name="Zhao H."/>
            <person name="Xu Y."/>
            <person name="Lin S."/>
            <person name="Spain J.C."/>
            <person name="Zhou N.-Y."/>
        </authorList>
    </citation>
    <scope>NUCLEOTIDE SEQUENCE [LARGE SCALE GENOMIC DNA]</scope>
    <source>
        <strain evidence="6 7">NEAU-NG30</strain>
    </source>
</reference>
<dbReference type="InterPro" id="IPR020806">
    <property type="entry name" value="PKS_PP-bd"/>
</dbReference>
<dbReference type="PROSITE" id="PS50075">
    <property type="entry name" value="CARRIER"/>
    <property type="match status" value="2"/>
</dbReference>
<accession>A0ABV0LE29</accession>
<evidence type="ECO:0000256" key="3">
    <source>
        <dbReference type="ARBA" id="ARBA00022553"/>
    </source>
</evidence>
<keyword evidence="7" id="KW-1185">Reference proteome</keyword>
<sequence>MIPLSFAQRRLWFIGQVEGPSPVYNVPWVLRLSGTLDRAALQQALLDVVGRHESLRTVFGVADGEPFQRVVPAGEVVLPVVWADAGPAEAAALVTEAAGYVFDLAAEIPVRARGFSISPDEHVLLLLVHHIACDGWSAGPLSRDLRTAYAARAAGTAPEWDELPVQYTDYTQWQLELLGDADDPGSVLARQTAYWRAALAGLPEELALPYDRPRPASADRRGAQVPVDVGAATHARIEELARETGVTPFMVVQAGLAVLLSRLGAGTDIPLGTPVAGRLDDALDDLVGLFVNTLVLRTDLSGEPTFRELLARVRDADLAALDHQDLPFERLVAAADLPRSPNRHPLFQVMLAFEAGARVGFELPGLTVGELETPAWDTAKFDLNFELREQHGPDGRPSGITGTVEYATSLFDDDTVRTLAGRFERVLGQLAADPDQRAGTVDVRTDAERARSEGLAGHALEVPGTTLPAWFEERARDTPDAEAVACGADRISYGELNARANRLARLLTAHGAGPERRVAVALPRSVDMIVAVLAVLKAGAAYLPVDPALPPQRIERMLADVDPVAIVSAGGVDLPASGVPVVVLDQADTRDVLAAQPSHDLADAERRSPLHPGHPAYVIFTSGSTGDPKGVLVPHRNVVSLLTATRDAFGFGPGDVWTMLHSLAFDFSVWEIWGPLLSGGRLVVVPADVTRSPAELLELLAAERVTVLNQTPSAFAELLRAQPRKLALRTVVFGGEALAFERVQEWYERYPDSSAQLVNMYGITETTVHTTILALDPELVAASSARSLIGTALPGLAVLVLDERLQPVPAGVAGELYVAGSQLARGYLNRPELTATRFVACPFGAPGERMYRSGDLARWRPDGTLEYLGRADDQVKIRGFRIETGEVAAALAGHPGVARAAVVAREDIPGDQRLVGYVVPEPGSTAEDLPGLLRRHAATVLPEYMVPSAVVVVDGFPLTANGKLDRRALPAPDYAAAATRRAPVTAREKALCAVFAEVLGLPEVGVDDNFFELGGHSLLAARLVARVRAVLGVEPAIRVLFEAPTVAALAGVLDTAGPARPALVAAVRPERPPLSFAQQRLWFLDQLEGRSTTYNVPSVIGLSGPVDVRALAAALRDVLGRHEVLRTVFRTAEGEPYQLVLPADELDVLTVVPSGAASLVAEAVQHCFDLSAEAPLRAWLFEAGADEHVLVLLMHHIAGDGWSLAPLMRDLSAAYAARCAGRAPEWAPLPVQYTDYTLWQRELLGSAQDPQSVLSRQLAYWRRVLAGLPEELALPADRPRPAVATHQGASVLLELPAALHARIAELAMAEGATAFMVLQAALATLLSRLGAGTDVPIGFPIAGRTDTALDDLVGLFVNTLVLRADLAGGPSFRALIARVREATLDALAHQDVPFERIVEELAPVRSMARHPLFQVSLALQNTAEPVLDLPGLAVGLLPDGEPPAKFDLSFDLTERHDEHGRPAGLTGALTYAADLFDRDSAERIAERFVRVLDGLTRDPDQRADRVAVLSGGEREQVLRTWNEPDIGTLPADTLPALFEAQVARQPQATAVVAGEVVLTYGDLNVRANRLAHHLIAQGVGPESVVALALPRSADLIVALLGVLKSGAAYLPIDVEYPLDRIRFMVSDARPAYVVTRLDTVDRLPADAPLLVLDDPALALSARDHDPADADRTAPLDPAPALPVRDHDPADTDRTAPLDPAHPAYVIYTSGSTGTPKGVAMPHRGITSFLAVHREAVFGAATAPRDRPLRVALTTSISFDAVWDQLSALTEGHELHVVGREELADTGLLGAWLDAHDVDFLELTPSHMASAVAAGLFSDRPLPALLGVGGEAVPQPLWEWLGSAGAGTRGFSFYGPTECTVYQVFADPRVTPQPVLGRPTPTMRVFVLDDALEPVAPGVTGEAYIAGPGLARGYLNRPGVTAERFVACPFGAPGERMYRTGDLVRWHGDGTLEFLGRSDDQVKIRGFRIETGEVEAALAAHPGVTRAVAAVREDVPGDKRLVGYVVPEPGSTAEDLPGLLRGHAAGLLPEYMVPAAIVVLDRLPLTANGKLDRKALPAPDYAAASTRRAPATALQGQLCTAFAEVLGLPEVGVDDDFFQLGGHSLLATRLVARIRAELGLEVGIRTLFEAPNVAALAAALGTAARPRPALTATDRPDPLPLSFAQQRLWTIGQLAGPAATYNMPVVLRLSGPLDRGALAAALRDVVRRHESLRTVFPAVGGEPFQRIVPATEVVLPLEWAAAAGRPVAELVAEAAGYVFDLAAEIPVRAQGYALGPDDHLLVLLLHHIACDGWSVGPLSRDLATAYAARLAGTAPDWAELPVQYADYALWQRELLGTEDDPDSVVARQSAYWRDALAGMPPELSLSFRRPRPAVASHRGAEVPVTIGAEVHARVEEVARGAGVTPFMVVQAVLAVLLAQSGAGPDVLLGTAAAGRTDAALDDMVGFFINSLVLRTDVSGDPTFLELLDRVRRTDLAAFENQDLPFERLVEILAPRRTLAHHPLFQVMLSFDTTAGADFALPGLGVAVVEVPGRASAKFDLNFLLRGGFRPDGRPAGIEGVVEYATDLYDESAVRSLVGRFERLLGWLVADPGRPIGAEIVRKPPAFGRRRVAVAARPAPMSTTAESWPEL</sequence>
<dbReference type="InterPro" id="IPR001242">
    <property type="entry name" value="Condensation_dom"/>
</dbReference>
<gene>
    <name evidence="6" type="ORF">ABJI51_11210</name>
</gene>
<dbReference type="InterPro" id="IPR023213">
    <property type="entry name" value="CAT-like_dom_sf"/>
</dbReference>
<dbReference type="NCBIfam" id="TIGR01733">
    <property type="entry name" value="AA-adenyl-dom"/>
    <property type="match status" value="2"/>
</dbReference>
<evidence type="ECO:0000256" key="2">
    <source>
        <dbReference type="ARBA" id="ARBA00022450"/>
    </source>
</evidence>
<dbReference type="Gene3D" id="3.30.559.10">
    <property type="entry name" value="Chloramphenicol acetyltransferase-like domain"/>
    <property type="match status" value="3"/>
</dbReference>
<dbReference type="Gene3D" id="3.30.300.30">
    <property type="match status" value="2"/>
</dbReference>
<dbReference type="CDD" id="cd19540">
    <property type="entry name" value="LCL_NRPS-like"/>
    <property type="match status" value="3"/>
</dbReference>
<feature type="domain" description="Carrier" evidence="5">
    <location>
        <begin position="982"/>
        <end position="1057"/>
    </location>
</feature>
<dbReference type="InterPro" id="IPR006162">
    <property type="entry name" value="Ppantetheine_attach_site"/>
</dbReference>
<dbReference type="InterPro" id="IPR036736">
    <property type="entry name" value="ACP-like_sf"/>
</dbReference>
<evidence type="ECO:0000313" key="7">
    <source>
        <dbReference type="Proteomes" id="UP001440984"/>
    </source>
</evidence>
<dbReference type="Pfam" id="PF00501">
    <property type="entry name" value="AMP-binding"/>
    <property type="match status" value="2"/>
</dbReference>
<dbReference type="SUPFAM" id="SSF52777">
    <property type="entry name" value="CoA-dependent acyltransferases"/>
    <property type="match status" value="6"/>
</dbReference>
<dbReference type="PANTHER" id="PTHR45527:SF1">
    <property type="entry name" value="FATTY ACID SYNTHASE"/>
    <property type="match status" value="1"/>
</dbReference>
<feature type="region of interest" description="Disordered" evidence="4">
    <location>
        <begin position="1664"/>
        <end position="1698"/>
    </location>
</feature>
<name>A0ABV0LE29_9PSEU</name>
<dbReference type="Pfam" id="PF00668">
    <property type="entry name" value="Condensation"/>
    <property type="match status" value="3"/>
</dbReference>
<dbReference type="InterPro" id="IPR009081">
    <property type="entry name" value="PP-bd_ACP"/>
</dbReference>
<evidence type="ECO:0000256" key="4">
    <source>
        <dbReference type="SAM" id="MobiDB-lite"/>
    </source>
</evidence>
<dbReference type="InterPro" id="IPR025110">
    <property type="entry name" value="AMP-bd_C"/>
</dbReference>
<dbReference type="CDD" id="cd17643">
    <property type="entry name" value="A_NRPS_Cytc1-like"/>
    <property type="match status" value="1"/>
</dbReference>
<feature type="compositionally biased region" description="Basic and acidic residues" evidence="4">
    <location>
        <begin position="1664"/>
        <end position="1673"/>
    </location>
</feature>
<dbReference type="InterPro" id="IPR042099">
    <property type="entry name" value="ANL_N_sf"/>
</dbReference>
<dbReference type="InterPro" id="IPR045851">
    <property type="entry name" value="AMP-bd_C_sf"/>
</dbReference>
<comment type="cofactor">
    <cofactor evidence="1">
        <name>pantetheine 4'-phosphate</name>
        <dbReference type="ChEBI" id="CHEBI:47942"/>
    </cofactor>
</comment>
<dbReference type="NCBIfam" id="NF003417">
    <property type="entry name" value="PRK04813.1"/>
    <property type="match status" value="2"/>
</dbReference>